<dbReference type="AlphaFoldDB" id="W0N2Z2"/>
<proteinExistence type="predicted"/>
<reference evidence="1 2" key="1">
    <citation type="submission" date="2013-12" db="EMBL/GenBank/DDBJ databases">
        <title>Interactions Between Genome Architecture and Virulence Genes in Pseudomonas syringae, strain CC1557 as a model.</title>
        <authorList>
            <person name="Baltrus D."/>
            <person name="Hockett K."/>
            <person name="Karlsrud E."/>
            <person name="Dougherty K."/>
            <person name="Nishimura M."/>
        </authorList>
    </citation>
    <scope>NUCLEOTIDE SEQUENCE [LARGE SCALE GENOMIC DNA]</scope>
    <source>
        <strain evidence="1 2">CC1557</strain>
    </source>
</reference>
<dbReference type="KEGG" id="psyr:N018_19785"/>
<dbReference type="HOGENOM" id="CLU_1957689_0_0_6"/>
<evidence type="ECO:0000313" key="2">
    <source>
        <dbReference type="Proteomes" id="UP000019089"/>
    </source>
</evidence>
<protein>
    <submittedName>
        <fullName evidence="1">Uncharacterized protein</fullName>
    </submittedName>
</protein>
<dbReference type="EMBL" id="CP007014">
    <property type="protein sequence ID" value="AHG43663.1"/>
    <property type="molecule type" value="Genomic_DNA"/>
</dbReference>
<dbReference type="STRING" id="1357279.N018_19785"/>
<evidence type="ECO:0000313" key="1">
    <source>
        <dbReference type="EMBL" id="AHG43663.1"/>
    </source>
</evidence>
<gene>
    <name evidence="1" type="ORF">N018_19785</name>
</gene>
<name>W0N2Z2_PSESX</name>
<dbReference type="Proteomes" id="UP000019089">
    <property type="component" value="Chromosome"/>
</dbReference>
<accession>W0N2Z2</accession>
<organism evidence="1 2">
    <name type="scientific">Pseudomonas syringae CC1557</name>
    <dbReference type="NCBI Taxonomy" id="1357279"/>
    <lineage>
        <taxon>Bacteria</taxon>
        <taxon>Pseudomonadati</taxon>
        <taxon>Pseudomonadota</taxon>
        <taxon>Gammaproteobacteria</taxon>
        <taxon>Pseudomonadales</taxon>
        <taxon>Pseudomonadaceae</taxon>
        <taxon>Pseudomonas</taxon>
        <taxon>Pseudomonas syringae</taxon>
    </lineage>
</organism>
<sequence length="128" mass="14492">MILHLVFSSFMNAFNGATVKLSRRNRQAASIHTISTRLQAGPADGISAFVNEPWTLWSWGCSTVSRNFQIFLFTRIIRMVFSSGRRLPVGRSLISTLTVRPQFVQGCSMAVQDLVFAREIIRQWIASR</sequence>